<feature type="compositionally biased region" description="Polar residues" evidence="1">
    <location>
        <begin position="197"/>
        <end position="209"/>
    </location>
</feature>
<feature type="region of interest" description="Disordered" evidence="1">
    <location>
        <begin position="1"/>
        <end position="22"/>
    </location>
</feature>
<sequence length="313" mass="35017">MSQENTNMSAPSRLGNSSPGPAGFIDWYDSPKILFPSQTKTSRRSLLLMKTKSAEEFSPSQSSLNGTPSTSDFDSLWCPSTSNENMAPFDEDESTCDIFAQESSQYNTSSTTPHRSRRFEKKHLRRKRMRSDQDEVAENIPKNGKGSRESMSMEEGLALGRASLVKLRQRLRSEGDVTDSNKQRNDSHCRTPHRTALQCTPNVTPISKETQSKKASDVTITPSLVRSQATSKFSTSTPKSSAIRSATPLKRFRTMNDDKERAECLPKEKIARTQSMNVTNDGSDDDSFLDDIFMPFSNPNQFSQMLKQGVSKK</sequence>
<evidence type="ECO:0000256" key="1">
    <source>
        <dbReference type="SAM" id="MobiDB-lite"/>
    </source>
</evidence>
<dbReference type="OMA" id="NENMAPF"/>
<dbReference type="Proteomes" id="UP000025227">
    <property type="component" value="Unplaced"/>
</dbReference>
<feature type="compositionally biased region" description="Basic residues" evidence="1">
    <location>
        <begin position="114"/>
        <end position="129"/>
    </location>
</feature>
<accession>A0A7I4YZ91</accession>
<evidence type="ECO:0000313" key="2">
    <source>
        <dbReference type="Proteomes" id="UP000025227"/>
    </source>
</evidence>
<dbReference type="WBParaSite" id="HCON_00158310-00001">
    <property type="protein sequence ID" value="HCON_00158310-00001"/>
    <property type="gene ID" value="HCON_00158310"/>
</dbReference>
<keyword evidence="2" id="KW-1185">Reference proteome</keyword>
<feature type="compositionally biased region" description="Polar residues" evidence="1">
    <location>
        <begin position="58"/>
        <end position="85"/>
    </location>
</feature>
<feature type="compositionally biased region" description="Polar residues" evidence="1">
    <location>
        <begin position="103"/>
        <end position="113"/>
    </location>
</feature>
<organism evidence="2 3">
    <name type="scientific">Haemonchus contortus</name>
    <name type="common">Barber pole worm</name>
    <dbReference type="NCBI Taxonomy" id="6289"/>
    <lineage>
        <taxon>Eukaryota</taxon>
        <taxon>Metazoa</taxon>
        <taxon>Ecdysozoa</taxon>
        <taxon>Nematoda</taxon>
        <taxon>Chromadorea</taxon>
        <taxon>Rhabditida</taxon>
        <taxon>Rhabditina</taxon>
        <taxon>Rhabditomorpha</taxon>
        <taxon>Strongyloidea</taxon>
        <taxon>Trichostrongylidae</taxon>
        <taxon>Haemonchus</taxon>
    </lineage>
</organism>
<dbReference type="AlphaFoldDB" id="A0A7I4YZ91"/>
<feature type="compositionally biased region" description="Low complexity" evidence="1">
    <location>
        <begin position="230"/>
        <end position="241"/>
    </location>
</feature>
<feature type="compositionally biased region" description="Polar residues" evidence="1">
    <location>
        <begin position="218"/>
        <end position="229"/>
    </location>
</feature>
<reference evidence="3" key="1">
    <citation type="submission" date="2020-12" db="UniProtKB">
        <authorList>
            <consortium name="WormBaseParasite"/>
        </authorList>
    </citation>
    <scope>IDENTIFICATION</scope>
    <source>
        <strain evidence="3">MHco3</strain>
    </source>
</reference>
<dbReference type="OrthoDB" id="5840409at2759"/>
<feature type="compositionally biased region" description="Basic and acidic residues" evidence="1">
    <location>
        <begin position="171"/>
        <end position="189"/>
    </location>
</feature>
<feature type="region of interest" description="Disordered" evidence="1">
    <location>
        <begin position="103"/>
        <end position="249"/>
    </location>
</feature>
<feature type="compositionally biased region" description="Polar residues" evidence="1">
    <location>
        <begin position="1"/>
        <end position="19"/>
    </location>
</feature>
<feature type="region of interest" description="Disordered" evidence="1">
    <location>
        <begin position="53"/>
        <end position="91"/>
    </location>
</feature>
<protein>
    <submittedName>
        <fullName evidence="3">Uncharacterized protein</fullName>
    </submittedName>
</protein>
<name>A0A7I4YZ91_HAECO</name>
<proteinExistence type="predicted"/>
<evidence type="ECO:0000313" key="3">
    <source>
        <dbReference type="WBParaSite" id="HCON_00158310-00001"/>
    </source>
</evidence>